<dbReference type="Gene3D" id="1.10.3500.10">
    <property type="entry name" value="Tex N-terminal region-like"/>
    <property type="match status" value="1"/>
</dbReference>
<dbReference type="Pfam" id="PF09371">
    <property type="entry name" value="Tex_N"/>
    <property type="match status" value="1"/>
</dbReference>
<organism evidence="3 4">
    <name type="scientific">Mucilaginibacter pocheonensis</name>
    <dbReference type="NCBI Taxonomy" id="398050"/>
    <lineage>
        <taxon>Bacteria</taxon>
        <taxon>Pseudomonadati</taxon>
        <taxon>Bacteroidota</taxon>
        <taxon>Sphingobacteriia</taxon>
        <taxon>Sphingobacteriales</taxon>
        <taxon>Sphingobacteriaceae</taxon>
        <taxon>Mucilaginibacter</taxon>
    </lineage>
</organism>
<evidence type="ECO:0000313" key="3">
    <source>
        <dbReference type="EMBL" id="MDR6941753.1"/>
    </source>
</evidence>
<proteinExistence type="predicted"/>
<dbReference type="InterPro" id="IPR050437">
    <property type="entry name" value="Ribos_protein_bS1-like"/>
</dbReference>
<dbReference type="Gene3D" id="3.30.420.140">
    <property type="entry name" value="YqgF/RNase H-like domain"/>
    <property type="match status" value="1"/>
</dbReference>
<name>A0ABU1T8Q4_9SPHI</name>
<dbReference type="SUPFAM" id="SSF53098">
    <property type="entry name" value="Ribonuclease H-like"/>
    <property type="match status" value="1"/>
</dbReference>
<dbReference type="InterPro" id="IPR023319">
    <property type="entry name" value="Tex-like_HTH_dom_sf"/>
</dbReference>
<dbReference type="SMART" id="SM00732">
    <property type="entry name" value="YqgFc"/>
    <property type="match status" value="1"/>
</dbReference>
<dbReference type="Gene3D" id="1.10.150.310">
    <property type="entry name" value="Tex RuvX-like domain-like"/>
    <property type="match status" value="1"/>
</dbReference>
<dbReference type="Gene3D" id="2.40.50.140">
    <property type="entry name" value="Nucleic acid-binding proteins"/>
    <property type="match status" value="1"/>
</dbReference>
<protein>
    <recommendedName>
        <fullName evidence="2">S1 motif domain-containing protein</fullName>
    </recommendedName>
</protein>
<feature type="compositionally biased region" description="Basic and acidic residues" evidence="1">
    <location>
        <begin position="706"/>
        <end position="723"/>
    </location>
</feature>
<dbReference type="InterPro" id="IPR018974">
    <property type="entry name" value="Tex-like_N"/>
</dbReference>
<dbReference type="InterPro" id="IPR044146">
    <property type="entry name" value="S1_Tex"/>
</dbReference>
<accession>A0ABU1T8Q4</accession>
<dbReference type="Gene3D" id="1.10.10.650">
    <property type="entry name" value="RuvA domain 2-like"/>
    <property type="match status" value="1"/>
</dbReference>
<evidence type="ECO:0000259" key="2">
    <source>
        <dbReference type="PROSITE" id="PS50126"/>
    </source>
</evidence>
<dbReference type="Pfam" id="PF12836">
    <property type="entry name" value="HHH_3"/>
    <property type="match status" value="1"/>
</dbReference>
<reference evidence="3 4" key="1">
    <citation type="submission" date="2023-07" db="EMBL/GenBank/DDBJ databases">
        <title>Sorghum-associated microbial communities from plants grown in Nebraska, USA.</title>
        <authorList>
            <person name="Schachtman D."/>
        </authorList>
    </citation>
    <scope>NUCLEOTIDE SEQUENCE [LARGE SCALE GENOMIC DNA]</scope>
    <source>
        <strain evidence="3 4">3262</strain>
    </source>
</reference>
<comment type="caution">
    <text evidence="3">The sequence shown here is derived from an EMBL/GenBank/DDBJ whole genome shotgun (WGS) entry which is preliminary data.</text>
</comment>
<dbReference type="Pfam" id="PF00575">
    <property type="entry name" value="S1"/>
    <property type="match status" value="1"/>
</dbReference>
<dbReference type="Pfam" id="PF17674">
    <property type="entry name" value="HHH_9"/>
    <property type="match status" value="1"/>
</dbReference>
<feature type="domain" description="S1 motif" evidence="2">
    <location>
        <begin position="637"/>
        <end position="706"/>
    </location>
</feature>
<dbReference type="InterPro" id="IPR012340">
    <property type="entry name" value="NA-bd_OB-fold"/>
</dbReference>
<dbReference type="PANTHER" id="PTHR10724:SF10">
    <property type="entry name" value="S1 RNA-BINDING DOMAIN-CONTAINING PROTEIN 1"/>
    <property type="match status" value="1"/>
</dbReference>
<evidence type="ECO:0000256" key="1">
    <source>
        <dbReference type="SAM" id="MobiDB-lite"/>
    </source>
</evidence>
<dbReference type="SUPFAM" id="SSF158832">
    <property type="entry name" value="Tex N-terminal region-like"/>
    <property type="match status" value="1"/>
</dbReference>
<dbReference type="SUPFAM" id="SSF50249">
    <property type="entry name" value="Nucleic acid-binding proteins"/>
    <property type="match status" value="1"/>
</dbReference>
<dbReference type="EMBL" id="JAVDUU010000002">
    <property type="protein sequence ID" value="MDR6941753.1"/>
    <property type="molecule type" value="Genomic_DNA"/>
</dbReference>
<dbReference type="Pfam" id="PF16921">
    <property type="entry name" value="Tex_YqgF"/>
    <property type="match status" value="1"/>
</dbReference>
<dbReference type="InterPro" id="IPR037027">
    <property type="entry name" value="YqgF/RNaseH-like_dom_sf"/>
</dbReference>
<feature type="region of interest" description="Disordered" evidence="1">
    <location>
        <begin position="702"/>
        <end position="741"/>
    </location>
</feature>
<dbReference type="Proteomes" id="UP001247620">
    <property type="component" value="Unassembled WGS sequence"/>
</dbReference>
<dbReference type="InterPro" id="IPR012337">
    <property type="entry name" value="RNaseH-like_sf"/>
</dbReference>
<dbReference type="CDD" id="cd05685">
    <property type="entry name" value="S1_Tex"/>
    <property type="match status" value="1"/>
</dbReference>
<dbReference type="SMART" id="SM00316">
    <property type="entry name" value="S1"/>
    <property type="match status" value="1"/>
</dbReference>
<dbReference type="PANTHER" id="PTHR10724">
    <property type="entry name" value="30S RIBOSOMAL PROTEIN S1"/>
    <property type="match status" value="1"/>
</dbReference>
<dbReference type="SUPFAM" id="SSF47781">
    <property type="entry name" value="RuvA domain 2-like"/>
    <property type="match status" value="2"/>
</dbReference>
<dbReference type="RefSeq" id="WP_310093925.1">
    <property type="nucleotide sequence ID" value="NZ_JAVDUU010000002.1"/>
</dbReference>
<keyword evidence="4" id="KW-1185">Reference proteome</keyword>
<dbReference type="PROSITE" id="PS50126">
    <property type="entry name" value="S1"/>
    <property type="match status" value="1"/>
</dbReference>
<dbReference type="Pfam" id="PF22706">
    <property type="entry name" value="Tex_central_region"/>
    <property type="match status" value="1"/>
</dbReference>
<dbReference type="InterPro" id="IPR023323">
    <property type="entry name" value="Tex-like_dom_sf"/>
</dbReference>
<dbReference type="InterPro" id="IPR032639">
    <property type="entry name" value="Tex_YqgF"/>
</dbReference>
<gene>
    <name evidence="3" type="ORF">J2W55_001595</name>
</gene>
<dbReference type="InterPro" id="IPR041692">
    <property type="entry name" value="HHH_9"/>
</dbReference>
<dbReference type="InterPro" id="IPR003029">
    <property type="entry name" value="S1_domain"/>
</dbReference>
<sequence>MIVHYKKIAQELSIAEKQVSATIELLDEGATVPFISRYRKEVTGTLDEVQVTEIRDRIQQLRDLDKRRQAILKSLTDMGKLTPDLEKQINEAETMVMLEDIYLPYRPKRKTRATTAREKGLQPLADLLLEQRKVDLETEAAVYIDAEKGVNSIEDALAGARDIIAETISENAEVRTRIRELFIEKGTFQSKVIEGKEVEGIKYKDYFDWTEPVKSAPSHRILAMRRGEKEEILWLDIKPEEEEAIAILEDTFVKADNTSANQVKQAIADGYKRLLKPSMETEVRLFTKKKADEEAIRVFAENARQLLLSAPLGQKRVMAIDPGFRTGCKLVCLDEQGKLLENTAIYPHTGAGQAREAEKTVEYLFKKYNIEAIAIGNGTAGRETELFVRNLNLPGVAIVMVNESGASIYSASDVAREEFPDKDITVRGAVSIGRRLMDPLAELVKIDPKSIGVGQYQHDVDQNKLQTSLDDTVMSCVNAVGVELNTASKQILAYVSGLGPQLAQNIVEYRDQNGAFKRRDQLKKVPRLGDKAFEQAAGFLRIHQAENPLDSSAVHPERYSLLQQIAKDMNCTVKDLMNNAPLRKSIPLQKYTSETVGLPTLNDIMAELAKPGRDPREQFEAFSFTEGVNAIGDLKVGMKLPGIVTNITNFGAFVDIGVHQDGLVHLSQITNRYIKDPNEVLKVQQKVEVTVTEVDVNRKRIALSMKENDKSTPNERRNDDRRPAGNKPVYNKKPEQQPETDIAIKLAALKNKFK</sequence>
<evidence type="ECO:0000313" key="4">
    <source>
        <dbReference type="Proteomes" id="UP001247620"/>
    </source>
</evidence>
<dbReference type="InterPro" id="IPR006641">
    <property type="entry name" value="YqgF/RNaseH-like_dom"/>
</dbReference>
<dbReference type="InterPro" id="IPR055179">
    <property type="entry name" value="Tex-like_central_region"/>
</dbReference>
<dbReference type="InterPro" id="IPR010994">
    <property type="entry name" value="RuvA_2-like"/>
</dbReference>